<dbReference type="Pfam" id="PF13333">
    <property type="entry name" value="rve_2"/>
    <property type="match status" value="1"/>
</dbReference>
<evidence type="ECO:0000313" key="8">
    <source>
        <dbReference type="EMBL" id="MCG6663909.1"/>
    </source>
</evidence>
<proteinExistence type="inferred from homology"/>
<dbReference type="AlphaFoldDB" id="A0A7W0AG04"/>
<dbReference type="NCBIfam" id="NF033516">
    <property type="entry name" value="transpos_IS3"/>
    <property type="match status" value="1"/>
</dbReference>
<keyword evidence="5" id="KW-0175">Coiled coil</keyword>
<dbReference type="Pfam" id="PF13276">
    <property type="entry name" value="HTH_21"/>
    <property type="match status" value="1"/>
</dbReference>
<dbReference type="InterPro" id="IPR036397">
    <property type="entry name" value="RNaseH_sf"/>
</dbReference>
<dbReference type="Pfam" id="PF01527">
    <property type="entry name" value="HTH_Tnp_1"/>
    <property type="match status" value="1"/>
</dbReference>
<dbReference type="GO" id="GO:0006313">
    <property type="term" value="P:DNA transposition"/>
    <property type="evidence" value="ECO:0007669"/>
    <property type="project" value="InterPro"/>
</dbReference>
<dbReference type="RefSeq" id="WP_181517113.1">
    <property type="nucleotide sequence ID" value="NZ_JABFUB010000045.1"/>
</dbReference>
<evidence type="ECO:0000256" key="3">
    <source>
        <dbReference type="ARBA" id="ARBA00037276"/>
    </source>
</evidence>
<accession>A0A7W0AG04</accession>
<comment type="function">
    <text evidence="3">Involved in the transposition of the insertion sequence IS3.</text>
</comment>
<dbReference type="InterPro" id="IPR012337">
    <property type="entry name" value="RNaseH-like_sf"/>
</dbReference>
<dbReference type="GO" id="GO:0015074">
    <property type="term" value="P:DNA integration"/>
    <property type="evidence" value="ECO:0007669"/>
    <property type="project" value="InterPro"/>
</dbReference>
<organism evidence="7 9">
    <name type="scientific">Billgrantia kenyensis</name>
    <dbReference type="NCBI Taxonomy" id="321266"/>
    <lineage>
        <taxon>Bacteria</taxon>
        <taxon>Pseudomonadati</taxon>
        <taxon>Pseudomonadota</taxon>
        <taxon>Gammaproteobacteria</taxon>
        <taxon>Oceanospirillales</taxon>
        <taxon>Halomonadaceae</taxon>
        <taxon>Billgrantia</taxon>
    </lineage>
</organism>
<keyword evidence="10" id="KW-1185">Reference proteome</keyword>
<dbReference type="GO" id="GO:0004803">
    <property type="term" value="F:transposase activity"/>
    <property type="evidence" value="ECO:0007669"/>
    <property type="project" value="InterPro"/>
</dbReference>
<dbReference type="EMBL" id="JABFUB010000045">
    <property type="protein sequence ID" value="MCG6663909.1"/>
    <property type="molecule type" value="Genomic_DNA"/>
</dbReference>
<evidence type="ECO:0000313" key="9">
    <source>
        <dbReference type="Proteomes" id="UP000518091"/>
    </source>
</evidence>
<feature type="coiled-coil region" evidence="5">
    <location>
        <begin position="59"/>
        <end position="86"/>
    </location>
</feature>
<evidence type="ECO:0000256" key="2">
    <source>
        <dbReference type="ARBA" id="ARBA00023125"/>
    </source>
</evidence>
<comment type="similarity">
    <text evidence="4">Belongs to the transposase IS3/IS150/IS904 family.</text>
</comment>
<comment type="similarity">
    <text evidence="1">Belongs to the transposase 8 family.</text>
</comment>
<keyword evidence="2" id="KW-0238">DNA-binding</keyword>
<dbReference type="SUPFAM" id="SSF53098">
    <property type="entry name" value="Ribonuclease H-like"/>
    <property type="match status" value="1"/>
</dbReference>
<protein>
    <submittedName>
        <fullName evidence="7">IS3 family transposase</fullName>
    </submittedName>
</protein>
<evidence type="ECO:0000313" key="7">
    <source>
        <dbReference type="EMBL" id="MBA2781240.1"/>
    </source>
</evidence>
<evidence type="ECO:0000256" key="4">
    <source>
        <dbReference type="ARBA" id="ARBA00043964"/>
    </source>
</evidence>
<reference evidence="8 10" key="1">
    <citation type="submission" date="2020-05" db="EMBL/GenBank/DDBJ databases">
        <title>Comparative genomic analysis of denitrifying bacteria from Halomonas genus.</title>
        <authorList>
            <person name="Wang L."/>
            <person name="Shao Z."/>
        </authorList>
    </citation>
    <scope>NUCLEOTIDE SEQUENCE [LARGE SCALE GENOMIC DNA]</scope>
    <source>
        <strain evidence="8 10">DSM 17331</strain>
    </source>
</reference>
<evidence type="ECO:0000256" key="1">
    <source>
        <dbReference type="ARBA" id="ARBA00009964"/>
    </source>
</evidence>
<dbReference type="Proteomes" id="UP000518091">
    <property type="component" value="Unassembled WGS sequence"/>
</dbReference>
<name>A0A7W0AG04_9GAMM</name>
<dbReference type="PANTHER" id="PTHR46889:SF6">
    <property type="entry name" value="TRANSPOSASE INSF FOR INSERTION SEQUENCE IS3B"/>
    <property type="match status" value="1"/>
</dbReference>
<dbReference type="GO" id="GO:0003677">
    <property type="term" value="F:DNA binding"/>
    <property type="evidence" value="ECO:0007669"/>
    <property type="project" value="UniProtKB-KW"/>
</dbReference>
<dbReference type="Pfam" id="PF00665">
    <property type="entry name" value="rve"/>
    <property type="match status" value="1"/>
</dbReference>
<dbReference type="Proteomes" id="UP000814353">
    <property type="component" value="Unassembled WGS sequence"/>
</dbReference>
<dbReference type="Gene3D" id="3.30.420.10">
    <property type="entry name" value="Ribonuclease H-like superfamily/Ribonuclease H"/>
    <property type="match status" value="1"/>
</dbReference>
<feature type="domain" description="Integrase catalytic" evidence="6">
    <location>
        <begin position="219"/>
        <end position="381"/>
    </location>
</feature>
<dbReference type="InterPro" id="IPR025948">
    <property type="entry name" value="HTH-like_dom"/>
</dbReference>
<dbReference type="InterPro" id="IPR050900">
    <property type="entry name" value="Transposase_IS3/IS150/IS904"/>
</dbReference>
<dbReference type="InterPro" id="IPR048020">
    <property type="entry name" value="Transpos_IS3"/>
</dbReference>
<evidence type="ECO:0000313" key="10">
    <source>
        <dbReference type="Proteomes" id="UP000814353"/>
    </source>
</evidence>
<dbReference type="InterPro" id="IPR009057">
    <property type="entry name" value="Homeodomain-like_sf"/>
</dbReference>
<reference evidence="7 9" key="2">
    <citation type="submission" date="2020-07" db="EMBL/GenBank/DDBJ databases">
        <title>Identification of Halomonas strains.</title>
        <authorList>
            <person name="Xiao Z."/>
            <person name="Shen J."/>
        </authorList>
    </citation>
    <scope>NUCLEOTIDE SEQUENCE [LARGE SCALE GENOMIC DNA]</scope>
    <source>
        <strain evidence="7 9">DSM 17331</strain>
    </source>
</reference>
<comment type="caution">
    <text evidence="7">The sequence shown here is derived from an EMBL/GenBank/DDBJ whole genome shotgun (WGS) entry which is preliminary data.</text>
</comment>
<evidence type="ECO:0000259" key="6">
    <source>
        <dbReference type="PROSITE" id="PS50994"/>
    </source>
</evidence>
<gene>
    <name evidence="7" type="ORF">H1D44_20415</name>
    <name evidence="8" type="ORF">HOP48_20530</name>
</gene>
<dbReference type="InterPro" id="IPR002514">
    <property type="entry name" value="Transposase_8"/>
</dbReference>
<dbReference type="EMBL" id="JACEFT010000061">
    <property type="protein sequence ID" value="MBA2781240.1"/>
    <property type="molecule type" value="Genomic_DNA"/>
</dbReference>
<dbReference type="PROSITE" id="PS50994">
    <property type="entry name" value="INTEGRASE"/>
    <property type="match status" value="1"/>
</dbReference>
<dbReference type="PANTHER" id="PTHR46889">
    <property type="entry name" value="TRANSPOSASE INSF FOR INSERTION SEQUENCE IS3B-RELATED"/>
    <property type="match status" value="1"/>
</dbReference>
<sequence>MGVQLSGCSSYSQAYKDEALALADRVGASAAARELGLQPSQLYQWRAKAQQQQSASAREQTLAEENARLKRQLAEKSEELEIGKKSRGVLREEPEVKYAFIEQHRQAFSIQRMCAFLGVARSGYYAWRQRGGEPSPRRRRQAITDQRVAQTFEQGKGRSGAPRLTHDLNDAGVAICRNTVAASLRRQNLRAKAARKFKATTNSRHGLPVAPNLLEQDFSTTAPNQKWVGDITYLATGEGWLYLAVLIDLYSRKVIGWAMSERMTADLVGDVLQMALWSRKMPKGVIVHSDRGSQYCSFLYQSLLTRHGLRCSMSAKGNCYDNACAESFFHSLKVEAIHGERFATREGMRRQVFEYIELDYNRQRRHSAIGMISPEAFEDRMIA</sequence>
<dbReference type="SUPFAM" id="SSF46689">
    <property type="entry name" value="Homeodomain-like"/>
    <property type="match status" value="1"/>
</dbReference>
<dbReference type="InterPro" id="IPR001584">
    <property type="entry name" value="Integrase_cat-core"/>
</dbReference>
<evidence type="ECO:0000256" key="5">
    <source>
        <dbReference type="SAM" id="Coils"/>
    </source>
</evidence>